<dbReference type="RefSeq" id="WP_163678426.1">
    <property type="nucleotide sequence ID" value="NZ_JAAIYP010000036.1"/>
</dbReference>
<gene>
    <name evidence="1" type="ORF">G4223_09515</name>
</gene>
<proteinExistence type="predicted"/>
<accession>A0A7C9UVY7</accession>
<comment type="caution">
    <text evidence="1">The sequence shown here is derived from an EMBL/GenBank/DDBJ whole genome shotgun (WGS) entry which is preliminary data.</text>
</comment>
<name>A0A7C9UVY7_9PROT</name>
<dbReference type="EMBL" id="JAAIYP010000036">
    <property type="protein sequence ID" value="NFV80349.1"/>
    <property type="molecule type" value="Genomic_DNA"/>
</dbReference>
<organism evidence="1 2">
    <name type="scientific">Magnetospirillum aberrantis SpK</name>
    <dbReference type="NCBI Taxonomy" id="908842"/>
    <lineage>
        <taxon>Bacteria</taxon>
        <taxon>Pseudomonadati</taxon>
        <taxon>Pseudomonadota</taxon>
        <taxon>Alphaproteobacteria</taxon>
        <taxon>Rhodospirillales</taxon>
        <taxon>Rhodospirillaceae</taxon>
        <taxon>Magnetospirillum</taxon>
    </lineage>
</organism>
<sequence length="344" mass="37649">MRSVQTGAFAILREGNAVTPSMVASISDVEVVDEINVPAMFSFTLDLSGPQGGDRLDVFRPGDQIIIRLGLDKLQTLIEGEITAIEPDFGSRATASIRGFDRMYRLRFGTDNRVFKNLSDNDIVTQVARAAGLTVKAQGIRTEIHDYVAQRAVSNYDFLLERCKLLNHELLMDGTTLVFRPSGEGANPVRTLTYPRDVEQVRLNLRVPTEGGKVTVRSFDPATNKVISATSQDQNVRDRMGGSQTGYQMASDFPQSSVTIEQLSITSVEALQAVANARHQAGLERFIAGSANLVGDPDLTAGVNVRLSGLSKRFDGVYYITSSTHRYGDRHGYSTDVQLRRSGA</sequence>
<evidence type="ECO:0000313" key="2">
    <source>
        <dbReference type="Proteomes" id="UP000480684"/>
    </source>
</evidence>
<reference evidence="1 2" key="1">
    <citation type="submission" date="2020-02" db="EMBL/GenBank/DDBJ databases">
        <authorList>
            <person name="Dziuba M."/>
            <person name="Kuznetsov B."/>
            <person name="Mardanov A."/>
            <person name="Ravin N."/>
            <person name="Grouzdev D."/>
        </authorList>
    </citation>
    <scope>NUCLEOTIDE SEQUENCE [LARGE SCALE GENOMIC DNA]</scope>
    <source>
        <strain evidence="1 2">SpK</strain>
    </source>
</reference>
<dbReference type="AlphaFoldDB" id="A0A7C9UVY7"/>
<protein>
    <submittedName>
        <fullName evidence="1">Phage late control D family protein</fullName>
    </submittedName>
</protein>
<dbReference type="SUPFAM" id="SSF69279">
    <property type="entry name" value="Phage tail proteins"/>
    <property type="match status" value="1"/>
</dbReference>
<keyword evidence="2" id="KW-1185">Reference proteome</keyword>
<dbReference type="Pfam" id="PF05954">
    <property type="entry name" value="Phage_GPD"/>
    <property type="match status" value="1"/>
</dbReference>
<evidence type="ECO:0000313" key="1">
    <source>
        <dbReference type="EMBL" id="NFV80349.1"/>
    </source>
</evidence>
<dbReference type="Proteomes" id="UP000480684">
    <property type="component" value="Unassembled WGS sequence"/>
</dbReference>